<evidence type="ECO:0000256" key="2">
    <source>
        <dbReference type="ARBA" id="ARBA00022692"/>
    </source>
</evidence>
<dbReference type="NCBIfam" id="TIGR03144">
    <property type="entry name" value="cytochr_II_ccsB"/>
    <property type="match status" value="1"/>
</dbReference>
<evidence type="ECO:0000256" key="5">
    <source>
        <dbReference type="ARBA" id="ARBA00023136"/>
    </source>
</evidence>
<dbReference type="InterPro" id="IPR045062">
    <property type="entry name" value="Cyt_c_biogenesis_CcsA/CcmC"/>
</dbReference>
<comment type="caution">
    <text evidence="8">The sequence shown here is derived from an EMBL/GenBank/DDBJ whole genome shotgun (WGS) entry which is preliminary data.</text>
</comment>
<evidence type="ECO:0000313" key="8">
    <source>
        <dbReference type="EMBL" id="GMA36065.1"/>
    </source>
</evidence>
<evidence type="ECO:0000259" key="7">
    <source>
        <dbReference type="Pfam" id="PF01578"/>
    </source>
</evidence>
<keyword evidence="3" id="KW-0201">Cytochrome c-type biogenesis</keyword>
<evidence type="ECO:0000256" key="1">
    <source>
        <dbReference type="ARBA" id="ARBA00004141"/>
    </source>
</evidence>
<dbReference type="EMBL" id="BSUN01000001">
    <property type="protein sequence ID" value="GMA36065.1"/>
    <property type="molecule type" value="Genomic_DNA"/>
</dbReference>
<gene>
    <name evidence="8" type="ORF">GCM10025876_22690</name>
</gene>
<organism evidence="8 9">
    <name type="scientific">Demequina litorisediminis</name>
    <dbReference type="NCBI Taxonomy" id="1849022"/>
    <lineage>
        <taxon>Bacteria</taxon>
        <taxon>Bacillati</taxon>
        <taxon>Actinomycetota</taxon>
        <taxon>Actinomycetes</taxon>
        <taxon>Micrococcales</taxon>
        <taxon>Demequinaceae</taxon>
        <taxon>Demequina</taxon>
    </lineage>
</organism>
<feature type="transmembrane region" description="Helical" evidence="6">
    <location>
        <begin position="48"/>
        <end position="68"/>
    </location>
</feature>
<evidence type="ECO:0000256" key="4">
    <source>
        <dbReference type="ARBA" id="ARBA00022989"/>
    </source>
</evidence>
<keyword evidence="9" id="KW-1185">Reference proteome</keyword>
<dbReference type="Pfam" id="PF01578">
    <property type="entry name" value="Cytochrom_C_asm"/>
    <property type="match status" value="1"/>
</dbReference>
<keyword evidence="2 6" id="KW-0812">Transmembrane</keyword>
<keyword evidence="4 6" id="KW-1133">Transmembrane helix</keyword>
<feature type="transmembrane region" description="Helical" evidence="6">
    <location>
        <begin position="282"/>
        <end position="303"/>
    </location>
</feature>
<sequence>MHLAKVADAKLAAKKQRALVAAGAGSDGADAAPAPAFRRADVHSKARGIARATMIMGALFQGVGVVARGIEAGHVPWSTMYEYTITGTWVAVMVFLIVQSRRDVSYLAPGVTGFATLGLGLAMTVLYNQSTGLMPALQSFWLVIHVSIAIIATGILTVGAIATALQLMRDYRDENIAAVPPRGMRRATVRWRNANVRMLKRWTWLEAVPAPARLEALAFRLHAVGFVLWTFTVMAGAVWAEHAWGRYWGWDPKEVWSFVIWVIYAAYLHARTTQGWAGRRSAVVALIGFVALIMNFTVVNLVFQGLHTYSGT</sequence>
<protein>
    <recommendedName>
        <fullName evidence="7">Cytochrome c assembly protein domain-containing protein</fullName>
    </recommendedName>
</protein>
<feature type="transmembrane region" description="Helical" evidence="6">
    <location>
        <begin position="221"/>
        <end position="240"/>
    </location>
</feature>
<evidence type="ECO:0000256" key="3">
    <source>
        <dbReference type="ARBA" id="ARBA00022748"/>
    </source>
</evidence>
<comment type="subcellular location">
    <subcellularLocation>
        <location evidence="1">Membrane</location>
        <topology evidence="1">Multi-pass membrane protein</topology>
    </subcellularLocation>
</comment>
<feature type="transmembrane region" description="Helical" evidence="6">
    <location>
        <begin position="139"/>
        <end position="165"/>
    </location>
</feature>
<feature type="domain" description="Cytochrome c assembly protein" evidence="7">
    <location>
        <begin position="77"/>
        <end position="307"/>
    </location>
</feature>
<evidence type="ECO:0000256" key="6">
    <source>
        <dbReference type="SAM" id="Phobius"/>
    </source>
</evidence>
<dbReference type="InterPro" id="IPR017562">
    <property type="entry name" value="Cyt_c_biogenesis_CcsA"/>
</dbReference>
<proteinExistence type="predicted"/>
<accession>A0ABQ6IE79</accession>
<feature type="transmembrane region" description="Helical" evidence="6">
    <location>
        <begin position="80"/>
        <end position="98"/>
    </location>
</feature>
<dbReference type="Proteomes" id="UP001157125">
    <property type="component" value="Unassembled WGS sequence"/>
</dbReference>
<dbReference type="PANTHER" id="PTHR30071:SF1">
    <property type="entry name" value="CYTOCHROME B_B6 PROTEIN-RELATED"/>
    <property type="match status" value="1"/>
</dbReference>
<feature type="transmembrane region" description="Helical" evidence="6">
    <location>
        <begin position="255"/>
        <end position="270"/>
    </location>
</feature>
<evidence type="ECO:0000313" key="9">
    <source>
        <dbReference type="Proteomes" id="UP001157125"/>
    </source>
</evidence>
<dbReference type="PANTHER" id="PTHR30071">
    <property type="entry name" value="HEME EXPORTER PROTEIN C"/>
    <property type="match status" value="1"/>
</dbReference>
<name>A0ABQ6IE79_9MICO</name>
<keyword evidence="5 6" id="KW-0472">Membrane</keyword>
<feature type="transmembrane region" description="Helical" evidence="6">
    <location>
        <begin position="105"/>
        <end position="127"/>
    </location>
</feature>
<dbReference type="InterPro" id="IPR002541">
    <property type="entry name" value="Cyt_c_assembly"/>
</dbReference>
<reference evidence="9" key="1">
    <citation type="journal article" date="2019" name="Int. J. Syst. Evol. Microbiol.">
        <title>The Global Catalogue of Microorganisms (GCM) 10K type strain sequencing project: providing services to taxonomists for standard genome sequencing and annotation.</title>
        <authorList>
            <consortium name="The Broad Institute Genomics Platform"/>
            <consortium name="The Broad Institute Genome Sequencing Center for Infectious Disease"/>
            <person name="Wu L."/>
            <person name="Ma J."/>
        </authorList>
    </citation>
    <scope>NUCLEOTIDE SEQUENCE [LARGE SCALE GENOMIC DNA]</scope>
    <source>
        <strain evidence="9">NBRC 112299</strain>
    </source>
</reference>